<dbReference type="SMART" id="SM00256">
    <property type="entry name" value="FBOX"/>
    <property type="match status" value="1"/>
</dbReference>
<dbReference type="GO" id="GO:0000209">
    <property type="term" value="P:protein polyubiquitination"/>
    <property type="evidence" value="ECO:0007669"/>
    <property type="project" value="TreeGrafter"/>
</dbReference>
<dbReference type="Gene3D" id="1.20.1280.50">
    <property type="match status" value="1"/>
</dbReference>
<dbReference type="PROSITE" id="PS50181">
    <property type="entry name" value="FBOX"/>
    <property type="match status" value="1"/>
</dbReference>
<dbReference type="InterPro" id="IPR039719">
    <property type="entry name" value="FBXO28"/>
</dbReference>
<protein>
    <recommendedName>
        <fullName evidence="2">F-box domain-containing protein</fullName>
    </recommendedName>
</protein>
<accession>A0A7S9KNK3</accession>
<feature type="region of interest" description="Disordered" evidence="1">
    <location>
        <begin position="82"/>
        <end position="111"/>
    </location>
</feature>
<feature type="compositionally biased region" description="Polar residues" evidence="1">
    <location>
        <begin position="84"/>
        <end position="105"/>
    </location>
</feature>
<dbReference type="EMBL" id="CP031386">
    <property type="protein sequence ID" value="QPG95947.1"/>
    <property type="molecule type" value="Genomic_DNA"/>
</dbReference>
<dbReference type="InterPro" id="IPR001810">
    <property type="entry name" value="F-box_dom"/>
</dbReference>
<reference evidence="3 4" key="1">
    <citation type="journal article" date="2018" name="PLoS Genet.">
        <title>Repeat elements organise 3D genome structure and mediate transcription in the filamentous fungus Epichloe festucae.</title>
        <authorList>
            <person name="Winter D.J."/>
            <person name="Ganley A.R.D."/>
            <person name="Young C.A."/>
            <person name="Liachko I."/>
            <person name="Schardl C.L."/>
            <person name="Dupont P.Y."/>
            <person name="Berry D."/>
            <person name="Ram A."/>
            <person name="Scott B."/>
            <person name="Cox M.P."/>
        </authorList>
    </citation>
    <scope>NUCLEOTIDE SEQUENCE [LARGE SCALE GENOMIC DNA]</scope>
    <source>
        <strain evidence="3 4">Fl1</strain>
    </source>
</reference>
<dbReference type="PANTHER" id="PTHR13252">
    <property type="entry name" value="F-BOX ONLY PROTEIN 28"/>
    <property type="match status" value="1"/>
</dbReference>
<dbReference type="AlphaFoldDB" id="A0A7S9KNK3"/>
<dbReference type="Pfam" id="PF12937">
    <property type="entry name" value="F-box-like"/>
    <property type="match status" value="1"/>
</dbReference>
<name>A0A7S9KNK3_EPIFF</name>
<dbReference type="Proteomes" id="UP000594364">
    <property type="component" value="Chromosome 2"/>
</dbReference>
<gene>
    <name evidence="3" type="ORF">C2857_002657</name>
</gene>
<dbReference type="OrthoDB" id="3219396at2759"/>
<proteinExistence type="predicted"/>
<feature type="domain" description="F-box" evidence="2">
    <location>
        <begin position="7"/>
        <end position="53"/>
    </location>
</feature>
<organism evidence="3 4">
    <name type="scientific">Epichloe festucae (strain Fl1)</name>
    <dbReference type="NCBI Taxonomy" id="877507"/>
    <lineage>
        <taxon>Eukaryota</taxon>
        <taxon>Fungi</taxon>
        <taxon>Dikarya</taxon>
        <taxon>Ascomycota</taxon>
        <taxon>Pezizomycotina</taxon>
        <taxon>Sordariomycetes</taxon>
        <taxon>Hypocreomycetidae</taxon>
        <taxon>Hypocreales</taxon>
        <taxon>Clavicipitaceae</taxon>
        <taxon>Epichloe</taxon>
    </lineage>
</organism>
<dbReference type="SUPFAM" id="SSF81383">
    <property type="entry name" value="F-box domain"/>
    <property type="match status" value="1"/>
</dbReference>
<dbReference type="InterPro" id="IPR036047">
    <property type="entry name" value="F-box-like_dom_sf"/>
</dbReference>
<keyword evidence="4" id="KW-1185">Reference proteome</keyword>
<evidence type="ECO:0000259" key="2">
    <source>
        <dbReference type="PROSITE" id="PS50181"/>
    </source>
</evidence>
<evidence type="ECO:0000256" key="1">
    <source>
        <dbReference type="SAM" id="MobiDB-lite"/>
    </source>
</evidence>
<sequence length="635" mass="70886">MDSTQDPSRWGELPDEILLQIINYLEPSHITRLQLVSHKLRKLCLDNELWKRLCFEESSWLKSLKARRSLYRSVIVDPLHAQDDTMQSDGQSDESGCLLTDTSPQRDGYDSSCVMSGRRRAIQDMANWDPVFPGERVSWYDEYIQRHATTCVNWLQAPRVRDGGLEAIIETRGLALYSPYDGNDGQGTMLAVSPLDDGSVCLWDVKGSRGQQGRIVATSAPDILFIDGPGSQNSKRSKKIDTGVTECVSVNNDSHRAFFAVQSHLIEVDLHRLQVVSRESFEWSITSLSAVHQGVPLTVGTSLGIHLHDFRTRSMATRDAVERLDGTQYHDCNIFKGIFDSKPLQPYAPLSQSTPISILHLPQPGSHDLVSNDVYVSGRFSNILHYDRRKFPTIVGSIWSGALIKSLAALPYPFSTVDTEVRRQAEVPPERVAQMKMESQGRTLIAGGGYKSKGSLEIYGLSSASAPGNDENSALQNSVMKNRQTAASSTILSVTNHGSKIVFSDGSGFIKWFERDGSTECRHIKIGHSDADEPSSLFASMPASDEMARKIVSTKSRHGEYRLNDDNVLLWTGEKLGMVSFTTWPLFTEEDFEVPNPKPGVEDEERQRYSQKMRQALKWQADEVQFIGRLSDGGH</sequence>
<dbReference type="PANTHER" id="PTHR13252:SF9">
    <property type="entry name" value="F-BOX ONLY PROTEIN 28"/>
    <property type="match status" value="1"/>
</dbReference>
<evidence type="ECO:0000313" key="3">
    <source>
        <dbReference type="EMBL" id="QPG95947.1"/>
    </source>
</evidence>
<evidence type="ECO:0000313" key="4">
    <source>
        <dbReference type="Proteomes" id="UP000594364"/>
    </source>
</evidence>